<keyword evidence="4 8" id="KW-0479">Metal-binding</keyword>
<organism evidence="10 11">
    <name type="scientific">Egibacter rhizosphaerae</name>
    <dbReference type="NCBI Taxonomy" id="1670831"/>
    <lineage>
        <taxon>Bacteria</taxon>
        <taxon>Bacillati</taxon>
        <taxon>Actinomycetota</taxon>
        <taxon>Nitriliruptoria</taxon>
        <taxon>Egibacterales</taxon>
        <taxon>Egibacteraceae</taxon>
        <taxon>Egibacter</taxon>
    </lineage>
</organism>
<evidence type="ECO:0000256" key="8">
    <source>
        <dbReference type="HAMAP-Rule" id="MF_00265"/>
    </source>
</evidence>
<accession>A0A411YIA3</accession>
<proteinExistence type="inferred from homology"/>
<evidence type="ECO:0000256" key="7">
    <source>
        <dbReference type="ARBA" id="ARBA00038093"/>
    </source>
</evidence>
<dbReference type="AlphaFoldDB" id="A0A411YIA3"/>
<evidence type="ECO:0000256" key="1">
    <source>
        <dbReference type="ARBA" id="ARBA00001946"/>
    </source>
</evidence>
<dbReference type="Proteomes" id="UP000291469">
    <property type="component" value="Chromosome"/>
</dbReference>
<evidence type="ECO:0000256" key="4">
    <source>
        <dbReference type="ARBA" id="ARBA00022723"/>
    </source>
</evidence>
<comment type="similarity">
    <text evidence="7 8">Belongs to the PINc/VapC protein family.</text>
</comment>
<dbReference type="KEGG" id="erz:ER308_15685"/>
<protein>
    <recommendedName>
        <fullName evidence="8">Ribonuclease VapC</fullName>
        <shortName evidence="8">RNase VapC</shortName>
        <ecNumber evidence="8">3.1.-.-</ecNumber>
    </recommendedName>
    <alternativeName>
        <fullName evidence="8">Toxin VapC</fullName>
    </alternativeName>
</protein>
<comment type="function">
    <text evidence="8">Toxic component of a toxin-antitoxin (TA) system. An RNase.</text>
</comment>
<dbReference type="GO" id="GO:0016787">
    <property type="term" value="F:hydrolase activity"/>
    <property type="evidence" value="ECO:0007669"/>
    <property type="project" value="UniProtKB-KW"/>
</dbReference>
<evidence type="ECO:0000256" key="5">
    <source>
        <dbReference type="ARBA" id="ARBA00022801"/>
    </source>
</evidence>
<dbReference type="EMBL" id="CP036402">
    <property type="protein sequence ID" value="QBI20871.1"/>
    <property type="molecule type" value="Genomic_DNA"/>
</dbReference>
<keyword evidence="11" id="KW-1185">Reference proteome</keyword>
<keyword evidence="5 8" id="KW-0378">Hydrolase</keyword>
<dbReference type="InterPro" id="IPR050556">
    <property type="entry name" value="Type_II_TA_system_RNase"/>
</dbReference>
<keyword evidence="2 8" id="KW-1277">Toxin-antitoxin system</keyword>
<name>A0A411YIA3_9ACTN</name>
<dbReference type="HAMAP" id="MF_00265">
    <property type="entry name" value="VapC_Nob1"/>
    <property type="match status" value="1"/>
</dbReference>
<evidence type="ECO:0000313" key="11">
    <source>
        <dbReference type="Proteomes" id="UP000291469"/>
    </source>
</evidence>
<dbReference type="InterPro" id="IPR002716">
    <property type="entry name" value="PIN_dom"/>
</dbReference>
<dbReference type="Pfam" id="PF01850">
    <property type="entry name" value="PIN"/>
    <property type="match status" value="1"/>
</dbReference>
<dbReference type="EC" id="3.1.-.-" evidence="8"/>
<dbReference type="CDD" id="cd18756">
    <property type="entry name" value="PIN_MtVapC15-VapC11-like"/>
    <property type="match status" value="1"/>
</dbReference>
<keyword evidence="3 8" id="KW-0540">Nuclease</keyword>
<gene>
    <name evidence="8" type="primary">vapC</name>
    <name evidence="10" type="ORF">ER308_15685</name>
</gene>
<reference evidence="10 11" key="1">
    <citation type="submission" date="2019-01" db="EMBL/GenBank/DDBJ databases">
        <title>Egibacter rhizosphaerae EGI 80759T.</title>
        <authorList>
            <person name="Chen D.-D."/>
            <person name="Tian Y."/>
            <person name="Jiao J.-Y."/>
            <person name="Zhang X.-T."/>
            <person name="Zhang Y.-G."/>
            <person name="Zhang Y."/>
            <person name="Xiao M."/>
            <person name="Shu W.-S."/>
            <person name="Li W.-J."/>
        </authorList>
    </citation>
    <scope>NUCLEOTIDE SEQUENCE [LARGE SCALE GENOMIC DNA]</scope>
    <source>
        <strain evidence="10 11">EGI 80759</strain>
    </source>
</reference>
<keyword evidence="8" id="KW-0800">Toxin</keyword>
<dbReference type="OrthoDB" id="9811788at2"/>
<keyword evidence="6 8" id="KW-0460">Magnesium</keyword>
<dbReference type="SUPFAM" id="SSF88723">
    <property type="entry name" value="PIN domain-like"/>
    <property type="match status" value="1"/>
</dbReference>
<evidence type="ECO:0000256" key="6">
    <source>
        <dbReference type="ARBA" id="ARBA00022842"/>
    </source>
</evidence>
<evidence type="ECO:0000256" key="2">
    <source>
        <dbReference type="ARBA" id="ARBA00022649"/>
    </source>
</evidence>
<dbReference type="GO" id="GO:0090729">
    <property type="term" value="F:toxin activity"/>
    <property type="evidence" value="ECO:0007669"/>
    <property type="project" value="UniProtKB-KW"/>
</dbReference>
<feature type="binding site" evidence="8">
    <location>
        <position position="5"/>
    </location>
    <ligand>
        <name>Mg(2+)</name>
        <dbReference type="ChEBI" id="CHEBI:18420"/>
    </ligand>
</feature>
<evidence type="ECO:0000259" key="9">
    <source>
        <dbReference type="Pfam" id="PF01850"/>
    </source>
</evidence>
<evidence type="ECO:0000313" key="10">
    <source>
        <dbReference type="EMBL" id="QBI20871.1"/>
    </source>
</evidence>
<dbReference type="InterPro" id="IPR022907">
    <property type="entry name" value="VapC_family"/>
</dbReference>
<comment type="cofactor">
    <cofactor evidence="1 8">
        <name>Mg(2+)</name>
        <dbReference type="ChEBI" id="CHEBI:18420"/>
    </cofactor>
</comment>
<dbReference type="PANTHER" id="PTHR33653">
    <property type="entry name" value="RIBONUCLEASE VAPC2"/>
    <property type="match status" value="1"/>
</dbReference>
<dbReference type="GO" id="GO:0000287">
    <property type="term" value="F:magnesium ion binding"/>
    <property type="evidence" value="ECO:0007669"/>
    <property type="project" value="UniProtKB-UniRule"/>
</dbReference>
<dbReference type="RefSeq" id="WP_131155864.1">
    <property type="nucleotide sequence ID" value="NZ_CP036402.1"/>
</dbReference>
<dbReference type="GO" id="GO:0004540">
    <property type="term" value="F:RNA nuclease activity"/>
    <property type="evidence" value="ECO:0007669"/>
    <property type="project" value="InterPro"/>
</dbReference>
<feature type="domain" description="PIN" evidence="9">
    <location>
        <begin position="2"/>
        <end position="123"/>
    </location>
</feature>
<feature type="binding site" evidence="8">
    <location>
        <position position="98"/>
    </location>
    <ligand>
        <name>Mg(2+)</name>
        <dbReference type="ChEBI" id="CHEBI:18420"/>
    </ligand>
</feature>
<dbReference type="InterPro" id="IPR029060">
    <property type="entry name" value="PIN-like_dom_sf"/>
</dbReference>
<dbReference type="Gene3D" id="3.40.50.1010">
    <property type="entry name" value="5'-nuclease"/>
    <property type="match status" value="1"/>
</dbReference>
<evidence type="ECO:0000256" key="3">
    <source>
        <dbReference type="ARBA" id="ARBA00022722"/>
    </source>
</evidence>
<sequence>MILVDTSAWIEHDRATGSPCDLRMQDLLARDDPSIAVTEPVTAEVLAGARTDARERQLPRLLDRCALLPFETPTDFDGAVRIYRACRQRGTTFRSLHDCLIAAVALRHGAPVLAHDTDFARMASVVPLALDLATQGTKPA</sequence>
<dbReference type="PANTHER" id="PTHR33653:SF1">
    <property type="entry name" value="RIBONUCLEASE VAPC2"/>
    <property type="match status" value="1"/>
</dbReference>